<gene>
    <name evidence="15" type="ORF">BM613_03240</name>
</gene>
<evidence type="ECO:0000256" key="5">
    <source>
        <dbReference type="ARBA" id="ARBA00022676"/>
    </source>
</evidence>
<dbReference type="GO" id="GO:0008955">
    <property type="term" value="F:peptidoglycan glycosyltransferase activity"/>
    <property type="evidence" value="ECO:0007669"/>
    <property type="project" value="UniProtKB-EC"/>
</dbReference>
<evidence type="ECO:0000313" key="15">
    <source>
        <dbReference type="EMBL" id="PWI58544.1"/>
    </source>
</evidence>
<comment type="catalytic activity">
    <reaction evidence="12">
        <text>Preferential cleavage: (Ac)2-L-Lys-D-Ala-|-D-Ala. Also transpeptidation of peptidyl-alanyl moieties that are N-acyl substituents of D-alanine.</text>
        <dbReference type="EC" id="3.4.16.4"/>
    </reaction>
</comment>
<protein>
    <recommendedName>
        <fullName evidence="14">Glycosyl transferase family 51 domain-containing protein</fullName>
    </recommendedName>
</protein>
<dbReference type="FunFam" id="1.10.3810.10:FF:000001">
    <property type="entry name" value="Penicillin-binding protein 1A"/>
    <property type="match status" value="1"/>
</dbReference>
<keyword evidence="3" id="KW-0121">Carboxypeptidase</keyword>
<evidence type="ECO:0000259" key="14">
    <source>
        <dbReference type="Pfam" id="PF00912"/>
    </source>
</evidence>
<dbReference type="GO" id="GO:0008360">
    <property type="term" value="P:regulation of cell shape"/>
    <property type="evidence" value="ECO:0007669"/>
    <property type="project" value="UniProtKB-KW"/>
</dbReference>
<evidence type="ECO:0000256" key="3">
    <source>
        <dbReference type="ARBA" id="ARBA00022645"/>
    </source>
</evidence>
<dbReference type="OrthoDB" id="9766909at2"/>
<feature type="domain" description="Glycosyl transferase family 51" evidence="14">
    <location>
        <begin position="44"/>
        <end position="210"/>
    </location>
</feature>
<dbReference type="GO" id="GO:0009002">
    <property type="term" value="F:serine-type D-Ala-D-Ala carboxypeptidase activity"/>
    <property type="evidence" value="ECO:0007669"/>
    <property type="project" value="UniProtKB-EC"/>
</dbReference>
<dbReference type="PANTHER" id="PTHR32282">
    <property type="entry name" value="BINDING PROTEIN TRANSPEPTIDASE, PUTATIVE-RELATED"/>
    <property type="match status" value="1"/>
</dbReference>
<comment type="similarity">
    <text evidence="2">In the N-terminal section; belongs to the glycosyltransferase 51 family.</text>
</comment>
<name>A0A2U3DB93_SULT2</name>
<sequence>MRRVMLSLITSFALVTVASGLYIQSVWSPDIPTLLVQRVEARAAAHGGYVQLSDIPLFLQKALIATEDRGFYHNHGIDIEGILRALFVDLMKGRLVEGGSTITEQLVKDIFLSDQKTIPRKLKQIALAIMVSQALPKNEVLALYLNEVYLGHGAYGVGQAAKIYFNRSVQNLTPAECAILAGLPQAPSLYDPIKHLKFAKARQWEVLKSMVSVGFLNMKQAQQIERAPLYLVTAG</sequence>
<evidence type="ECO:0000256" key="8">
    <source>
        <dbReference type="ARBA" id="ARBA00022960"/>
    </source>
</evidence>
<proteinExistence type="inferred from homology"/>
<comment type="similarity">
    <text evidence="1">In the C-terminal section; belongs to the transpeptidase family.</text>
</comment>
<keyword evidence="5" id="KW-0328">Glycosyltransferase</keyword>
<dbReference type="PANTHER" id="PTHR32282:SF33">
    <property type="entry name" value="PEPTIDOGLYCAN GLYCOSYLTRANSFERASE"/>
    <property type="match status" value="1"/>
</dbReference>
<keyword evidence="11" id="KW-0961">Cell wall biogenesis/degradation</keyword>
<evidence type="ECO:0000256" key="4">
    <source>
        <dbReference type="ARBA" id="ARBA00022670"/>
    </source>
</evidence>
<evidence type="ECO:0000256" key="11">
    <source>
        <dbReference type="ARBA" id="ARBA00023316"/>
    </source>
</evidence>
<dbReference type="InterPro" id="IPR023346">
    <property type="entry name" value="Lysozyme-like_dom_sf"/>
</dbReference>
<comment type="caution">
    <text evidence="15">The sequence shown here is derived from an EMBL/GenBank/DDBJ whole genome shotgun (WGS) entry which is preliminary data.</text>
</comment>
<dbReference type="GO" id="GO:0071555">
    <property type="term" value="P:cell wall organization"/>
    <property type="evidence" value="ECO:0007669"/>
    <property type="project" value="UniProtKB-KW"/>
</dbReference>
<evidence type="ECO:0000256" key="1">
    <source>
        <dbReference type="ARBA" id="ARBA00007090"/>
    </source>
</evidence>
<dbReference type="AlphaFoldDB" id="A0A2U3DB93"/>
<evidence type="ECO:0000256" key="12">
    <source>
        <dbReference type="ARBA" id="ARBA00034000"/>
    </source>
</evidence>
<comment type="catalytic activity">
    <reaction evidence="13">
        <text>[GlcNAc-(1-&gt;4)-Mur2Ac(oyl-L-Ala-gamma-D-Glu-L-Lys-D-Ala-D-Ala)](n)-di-trans,octa-cis-undecaprenyl diphosphate + beta-D-GlcNAc-(1-&gt;4)-Mur2Ac(oyl-L-Ala-gamma-D-Glu-L-Lys-D-Ala-D-Ala)-di-trans,octa-cis-undecaprenyl diphosphate = [GlcNAc-(1-&gt;4)-Mur2Ac(oyl-L-Ala-gamma-D-Glu-L-Lys-D-Ala-D-Ala)](n+1)-di-trans,octa-cis-undecaprenyl diphosphate + di-trans,octa-cis-undecaprenyl diphosphate + H(+)</text>
        <dbReference type="Rhea" id="RHEA:23708"/>
        <dbReference type="Rhea" id="RHEA-COMP:9602"/>
        <dbReference type="Rhea" id="RHEA-COMP:9603"/>
        <dbReference type="ChEBI" id="CHEBI:15378"/>
        <dbReference type="ChEBI" id="CHEBI:58405"/>
        <dbReference type="ChEBI" id="CHEBI:60033"/>
        <dbReference type="ChEBI" id="CHEBI:78435"/>
        <dbReference type="EC" id="2.4.99.28"/>
    </reaction>
</comment>
<dbReference type="EMBL" id="MPDK01000003">
    <property type="protein sequence ID" value="PWI58544.1"/>
    <property type="molecule type" value="Genomic_DNA"/>
</dbReference>
<keyword evidence="8" id="KW-0133">Cell shape</keyword>
<evidence type="ECO:0000256" key="2">
    <source>
        <dbReference type="ARBA" id="ARBA00007739"/>
    </source>
</evidence>
<dbReference type="SUPFAM" id="SSF53955">
    <property type="entry name" value="Lysozyme-like"/>
    <property type="match status" value="1"/>
</dbReference>
<dbReference type="Gene3D" id="1.10.3810.10">
    <property type="entry name" value="Biosynthetic peptidoglycan transglycosylase-like"/>
    <property type="match status" value="1"/>
</dbReference>
<keyword evidence="16" id="KW-1185">Reference proteome</keyword>
<accession>A0A2U3DB93</accession>
<dbReference type="Proteomes" id="UP000245380">
    <property type="component" value="Unassembled WGS sequence"/>
</dbReference>
<dbReference type="GO" id="GO:0006508">
    <property type="term" value="P:proteolysis"/>
    <property type="evidence" value="ECO:0007669"/>
    <property type="project" value="UniProtKB-KW"/>
</dbReference>
<keyword evidence="10" id="KW-0511">Multifunctional enzyme</keyword>
<keyword evidence="4" id="KW-0645">Protease</keyword>
<dbReference type="RefSeq" id="WP_109429741.1">
    <property type="nucleotide sequence ID" value="NZ_MPDK01000003.1"/>
</dbReference>
<keyword evidence="9" id="KW-0573">Peptidoglycan synthesis</keyword>
<evidence type="ECO:0000256" key="13">
    <source>
        <dbReference type="ARBA" id="ARBA00049902"/>
    </source>
</evidence>
<reference evidence="15 16" key="1">
    <citation type="submission" date="2016-11" db="EMBL/GenBank/DDBJ databases">
        <title>Comparative genomics of Acidibacillus ferroxidans species.</title>
        <authorList>
            <person name="Oliveira G."/>
            <person name="Nunes G."/>
            <person name="Oliveira R."/>
            <person name="Araujo F."/>
            <person name="Salim A."/>
            <person name="Scholte L."/>
            <person name="Morais D."/>
            <person name="Nancucheo I."/>
            <person name="Johnson D.B."/>
            <person name="Grail B."/>
            <person name="Bittencourt J."/>
            <person name="Valadares R."/>
        </authorList>
    </citation>
    <scope>NUCLEOTIDE SEQUENCE [LARGE SCALE GENOMIC DNA]</scope>
    <source>
        <strain evidence="15 16">Y002</strain>
    </source>
</reference>
<keyword evidence="6" id="KW-0808">Transferase</keyword>
<evidence type="ECO:0000256" key="6">
    <source>
        <dbReference type="ARBA" id="ARBA00022679"/>
    </source>
</evidence>
<evidence type="ECO:0000256" key="9">
    <source>
        <dbReference type="ARBA" id="ARBA00022984"/>
    </source>
</evidence>
<dbReference type="InterPro" id="IPR036950">
    <property type="entry name" value="PBP_transglycosylase"/>
</dbReference>
<evidence type="ECO:0000313" key="16">
    <source>
        <dbReference type="Proteomes" id="UP000245380"/>
    </source>
</evidence>
<dbReference type="GO" id="GO:0009252">
    <property type="term" value="P:peptidoglycan biosynthetic process"/>
    <property type="evidence" value="ECO:0007669"/>
    <property type="project" value="UniProtKB-KW"/>
</dbReference>
<organism evidence="15 16">
    <name type="scientific">Sulfoacidibacillus thermotolerans</name>
    <name type="common">Acidibacillus sulfuroxidans</name>
    <dbReference type="NCBI Taxonomy" id="1765684"/>
    <lineage>
        <taxon>Bacteria</taxon>
        <taxon>Bacillati</taxon>
        <taxon>Bacillota</taxon>
        <taxon>Bacilli</taxon>
        <taxon>Bacillales</taxon>
        <taxon>Alicyclobacillaceae</taxon>
        <taxon>Sulfoacidibacillus</taxon>
    </lineage>
</organism>
<evidence type="ECO:0000256" key="10">
    <source>
        <dbReference type="ARBA" id="ARBA00023268"/>
    </source>
</evidence>
<dbReference type="InterPro" id="IPR001264">
    <property type="entry name" value="Glyco_trans_51"/>
</dbReference>
<evidence type="ECO:0000256" key="7">
    <source>
        <dbReference type="ARBA" id="ARBA00022801"/>
    </source>
</evidence>
<dbReference type="InterPro" id="IPR050396">
    <property type="entry name" value="Glycosyltr_51/Transpeptidase"/>
</dbReference>
<dbReference type="Pfam" id="PF00912">
    <property type="entry name" value="Transgly"/>
    <property type="match status" value="1"/>
</dbReference>
<keyword evidence="7" id="KW-0378">Hydrolase</keyword>